<evidence type="ECO:0000313" key="3">
    <source>
        <dbReference type="Proteomes" id="UP000317550"/>
    </source>
</evidence>
<accession>A0A516SKZ8</accession>
<dbReference type="InterPro" id="IPR003615">
    <property type="entry name" value="HNH_nuc"/>
</dbReference>
<keyword evidence="2" id="KW-0255">Endonuclease</keyword>
<dbReference type="Proteomes" id="UP000317550">
    <property type="component" value="Chromosome"/>
</dbReference>
<reference evidence="3" key="1">
    <citation type="submission" date="2019-07" db="EMBL/GenBank/DDBJ databases">
        <title>Chitinimonas sp. nov., isolated from Ny-Alesund, arctica soil.</title>
        <authorList>
            <person name="Xu Q."/>
            <person name="Peng F."/>
        </authorList>
    </citation>
    <scope>NUCLEOTIDE SEQUENCE [LARGE SCALE GENOMIC DNA]</scope>
    <source>
        <strain evidence="3">R3-44</strain>
    </source>
</reference>
<keyword evidence="3" id="KW-1185">Reference proteome</keyword>
<keyword evidence="2" id="KW-0378">Hydrolase</keyword>
<feature type="domain" description="HNH" evidence="1">
    <location>
        <begin position="59"/>
        <end position="105"/>
    </location>
</feature>
<organism evidence="2 3">
    <name type="scientific">Chitinimonas arctica</name>
    <dbReference type="NCBI Taxonomy" id="2594795"/>
    <lineage>
        <taxon>Bacteria</taxon>
        <taxon>Pseudomonadati</taxon>
        <taxon>Pseudomonadota</taxon>
        <taxon>Betaproteobacteria</taxon>
        <taxon>Neisseriales</taxon>
        <taxon>Chitinibacteraceae</taxon>
        <taxon>Chitinimonas</taxon>
    </lineage>
</organism>
<dbReference type="Pfam" id="PF01844">
    <property type="entry name" value="HNH"/>
    <property type="match status" value="1"/>
</dbReference>
<evidence type="ECO:0000313" key="2">
    <source>
        <dbReference type="EMBL" id="QDQ28825.1"/>
    </source>
</evidence>
<dbReference type="CDD" id="cd00085">
    <property type="entry name" value="HNHc"/>
    <property type="match status" value="1"/>
</dbReference>
<gene>
    <name evidence="2" type="ORF">FNU76_22100</name>
</gene>
<dbReference type="KEGG" id="cari:FNU76_22100"/>
<dbReference type="GO" id="GO:0008270">
    <property type="term" value="F:zinc ion binding"/>
    <property type="evidence" value="ECO:0007669"/>
    <property type="project" value="InterPro"/>
</dbReference>
<dbReference type="EMBL" id="CP041730">
    <property type="protein sequence ID" value="QDQ28825.1"/>
    <property type="molecule type" value="Genomic_DNA"/>
</dbReference>
<dbReference type="OrthoDB" id="4485927at2"/>
<name>A0A516SKZ8_9NEIS</name>
<dbReference type="RefSeq" id="WP_144280208.1">
    <property type="nucleotide sequence ID" value="NZ_CP041730.1"/>
</dbReference>
<evidence type="ECO:0000259" key="1">
    <source>
        <dbReference type="Pfam" id="PF01844"/>
    </source>
</evidence>
<sequence length="227" mass="25973">MIKLSRNRLSDDVVKKLEQSREKYIELAARKLPIPDALATAYNRVEIKECLINESAGKCMYCEGKMLHVDYGDIEHIVPKNLGPEFRYSYENLGLSCRVCNGRKGGFHDATSPLLNPYCDDPDEHFLAAGPMIVHKLGSDRGKITKVKLELNRKDLLEKRAERIENIQSLFEQFSKSKERAIRKVLFEQICLECGSGKEYAFVVRAYAQAIVSDNPAVFNEMKIEYY</sequence>
<protein>
    <submittedName>
        <fullName evidence="2">HNH endonuclease</fullName>
    </submittedName>
</protein>
<proteinExistence type="predicted"/>
<dbReference type="AlphaFoldDB" id="A0A516SKZ8"/>
<dbReference type="InterPro" id="IPR002711">
    <property type="entry name" value="HNH"/>
</dbReference>
<keyword evidence="2" id="KW-0540">Nuclease</keyword>
<dbReference type="GO" id="GO:0003676">
    <property type="term" value="F:nucleic acid binding"/>
    <property type="evidence" value="ECO:0007669"/>
    <property type="project" value="InterPro"/>
</dbReference>
<dbReference type="GO" id="GO:0004519">
    <property type="term" value="F:endonuclease activity"/>
    <property type="evidence" value="ECO:0007669"/>
    <property type="project" value="UniProtKB-KW"/>
</dbReference>
<dbReference type="Gene3D" id="1.10.30.50">
    <property type="match status" value="1"/>
</dbReference>